<protein>
    <recommendedName>
        <fullName evidence="9">L,D-TPase catalytic domain-containing protein</fullName>
    </recommendedName>
</protein>
<dbReference type="CDD" id="cd16913">
    <property type="entry name" value="YkuD_like"/>
    <property type="match status" value="1"/>
</dbReference>
<evidence type="ECO:0000256" key="6">
    <source>
        <dbReference type="ARBA" id="ARBA00023316"/>
    </source>
</evidence>
<dbReference type="PANTHER" id="PTHR36699:SF1">
    <property type="entry name" value="L,D-TRANSPEPTIDASE YAFK-RELATED"/>
    <property type="match status" value="1"/>
</dbReference>
<dbReference type="AlphaFoldDB" id="A0A8H8WX86"/>
<dbReference type="InterPro" id="IPR005490">
    <property type="entry name" value="LD_TPept_cat_dom"/>
</dbReference>
<dbReference type="PANTHER" id="PTHR36699">
    <property type="entry name" value="LD-TRANSPEPTIDASE"/>
    <property type="match status" value="1"/>
</dbReference>
<dbReference type="GO" id="GO:0071555">
    <property type="term" value="P:cell wall organization"/>
    <property type="evidence" value="ECO:0007669"/>
    <property type="project" value="UniProtKB-UniRule"/>
</dbReference>
<evidence type="ECO:0000256" key="3">
    <source>
        <dbReference type="ARBA" id="ARBA00022679"/>
    </source>
</evidence>
<dbReference type="GO" id="GO:0008360">
    <property type="term" value="P:regulation of cell shape"/>
    <property type="evidence" value="ECO:0007669"/>
    <property type="project" value="UniProtKB-UniRule"/>
</dbReference>
<comment type="similarity">
    <text evidence="2">Belongs to the YkuD family.</text>
</comment>
<feature type="active site" description="Nucleophile" evidence="7">
    <location>
        <position position="151"/>
    </location>
</feature>
<reference evidence="10" key="1">
    <citation type="submission" date="2020-11" db="EMBL/GenBank/DDBJ databases">
        <title>Complete genome sequence of a novel pathogenic Methylobacterium strain isolated from rice in Vietnam.</title>
        <authorList>
            <person name="Lai K."/>
            <person name="Okazaki S."/>
            <person name="Higashi K."/>
            <person name="Mori H."/>
            <person name="Toyoda A."/>
            <person name="Kurokawa K."/>
        </authorList>
    </citation>
    <scope>NUCLEOTIDE SEQUENCE</scope>
    <source>
        <strain evidence="10">VL1</strain>
    </source>
</reference>
<comment type="pathway">
    <text evidence="1 7">Cell wall biogenesis; peptidoglycan biosynthesis.</text>
</comment>
<accession>A0A8H8WX86</accession>
<keyword evidence="3" id="KW-0808">Transferase</keyword>
<feature type="active site" description="Proton donor/acceptor" evidence="7">
    <location>
        <position position="143"/>
    </location>
</feature>
<keyword evidence="8" id="KW-0732">Signal</keyword>
<dbReference type="KEGG" id="mind:mvi_47210"/>
<dbReference type="SUPFAM" id="SSF141523">
    <property type="entry name" value="L,D-transpeptidase catalytic domain-like"/>
    <property type="match status" value="1"/>
</dbReference>
<dbReference type="RefSeq" id="WP_207179280.1">
    <property type="nucleotide sequence ID" value="NZ_AP024145.1"/>
</dbReference>
<feature type="chain" id="PRO_5034963384" description="L,D-TPase catalytic domain-containing protein" evidence="8">
    <location>
        <begin position="25"/>
        <end position="425"/>
    </location>
</feature>
<gene>
    <name evidence="10" type="ORF">mvi_47210</name>
</gene>
<evidence type="ECO:0000256" key="4">
    <source>
        <dbReference type="ARBA" id="ARBA00022960"/>
    </source>
</evidence>
<proteinExistence type="inferred from homology"/>
<dbReference type="Proteomes" id="UP000663508">
    <property type="component" value="Chromosome"/>
</dbReference>
<dbReference type="GO" id="GO:0016740">
    <property type="term" value="F:transferase activity"/>
    <property type="evidence" value="ECO:0007669"/>
    <property type="project" value="UniProtKB-KW"/>
</dbReference>
<evidence type="ECO:0000256" key="2">
    <source>
        <dbReference type="ARBA" id="ARBA00005992"/>
    </source>
</evidence>
<evidence type="ECO:0000313" key="10">
    <source>
        <dbReference type="EMBL" id="BCM86260.1"/>
    </source>
</evidence>
<feature type="signal peptide" evidence="8">
    <location>
        <begin position="1"/>
        <end position="24"/>
    </location>
</feature>
<dbReference type="EMBL" id="AP024145">
    <property type="protein sequence ID" value="BCM86260.1"/>
    <property type="molecule type" value="Genomic_DNA"/>
</dbReference>
<feature type="domain" description="L,D-TPase catalytic" evidence="9">
    <location>
        <begin position="51"/>
        <end position="178"/>
    </location>
</feature>
<dbReference type="InterPro" id="IPR038063">
    <property type="entry name" value="Transpep_catalytic_dom"/>
</dbReference>
<dbReference type="UniPathway" id="UPA00219"/>
<keyword evidence="6 7" id="KW-0961">Cell wall biogenesis/degradation</keyword>
<keyword evidence="5 7" id="KW-0573">Peptidoglycan synthesis</keyword>
<keyword evidence="4 7" id="KW-0133">Cell shape</keyword>
<dbReference type="GO" id="GO:0004180">
    <property type="term" value="F:carboxypeptidase activity"/>
    <property type="evidence" value="ECO:0007669"/>
    <property type="project" value="UniProtKB-ARBA"/>
</dbReference>
<evidence type="ECO:0000256" key="5">
    <source>
        <dbReference type="ARBA" id="ARBA00022984"/>
    </source>
</evidence>
<evidence type="ECO:0000256" key="7">
    <source>
        <dbReference type="PROSITE-ProRule" id="PRU01373"/>
    </source>
</evidence>
<sequence>MGVRGRTILCLAALLGTAGRPAEAAPKHLAPVPPATLGLMAARAMAPSAPVLLRAYKQESEIEVWKRAADGRYVHLKTFPICRWSGQLGPKTRTGDRQSPEGFYTVAARQLNPNSAYYLSFDIGYPNAYDRAHGGTGSALMVHGTCSSAGCFAMTDRQVGEIYALVRDALAGGQAAFQFQAFPFRMTARAMARHRTDRYIAFWRQLKEGSDRFEATGREPLVTVEAGRYVFAPYPDPALEAQAVARRGEEEARIQALVEGGIEAVRTTYADGGQHPSFTALIKRASAFGASVTGATAPMTNAAATTATVTGATAYAADPSPAASPFAAFIVPAGLGDVSRPEALALAGREVVVVPARRRPPAPIHPIQVAAAFVPVAFVPLPMIETEPSPFSRLRLAEEPSRLTLAASPQPARPFFLAAKFAAVP</sequence>
<evidence type="ECO:0000313" key="11">
    <source>
        <dbReference type="Proteomes" id="UP000663508"/>
    </source>
</evidence>
<dbReference type="PROSITE" id="PS52029">
    <property type="entry name" value="LD_TPASE"/>
    <property type="match status" value="1"/>
</dbReference>
<evidence type="ECO:0000256" key="1">
    <source>
        <dbReference type="ARBA" id="ARBA00004752"/>
    </source>
</evidence>
<dbReference type="Pfam" id="PF03734">
    <property type="entry name" value="YkuD"/>
    <property type="match status" value="1"/>
</dbReference>
<dbReference type="GO" id="GO:0009252">
    <property type="term" value="P:peptidoglycan biosynthetic process"/>
    <property type="evidence" value="ECO:0007669"/>
    <property type="project" value="UniProtKB-UniPathway"/>
</dbReference>
<evidence type="ECO:0000256" key="8">
    <source>
        <dbReference type="SAM" id="SignalP"/>
    </source>
</evidence>
<organism evidence="10 11">
    <name type="scientific">Methylobacterium indicum</name>
    <dbReference type="NCBI Taxonomy" id="1775910"/>
    <lineage>
        <taxon>Bacteria</taxon>
        <taxon>Pseudomonadati</taxon>
        <taxon>Pseudomonadota</taxon>
        <taxon>Alphaproteobacteria</taxon>
        <taxon>Hyphomicrobiales</taxon>
        <taxon>Methylobacteriaceae</taxon>
        <taxon>Methylobacterium</taxon>
    </lineage>
</organism>
<name>A0A8H8WX86_9HYPH</name>
<evidence type="ECO:0000259" key="9">
    <source>
        <dbReference type="PROSITE" id="PS52029"/>
    </source>
</evidence>